<dbReference type="AlphaFoldDB" id="A0A699IXV5"/>
<gene>
    <name evidence="1" type="ORF">Tci_567149</name>
</gene>
<dbReference type="EMBL" id="BKCJ010346755">
    <property type="protein sequence ID" value="GEZ95176.1"/>
    <property type="molecule type" value="Genomic_DNA"/>
</dbReference>
<sequence>FDALNYYLHLGEATKWVCSHDQLLGYGDFVPCCVVLIVGQTWTAESATVFCSHFFISEPK</sequence>
<accession>A0A699IXV5</accession>
<evidence type="ECO:0000313" key="1">
    <source>
        <dbReference type="EMBL" id="GEZ95176.1"/>
    </source>
</evidence>
<protein>
    <submittedName>
        <fullName evidence="1">Uncharacterized protein</fullName>
    </submittedName>
</protein>
<comment type="caution">
    <text evidence="1">The sequence shown here is derived from an EMBL/GenBank/DDBJ whole genome shotgun (WGS) entry which is preliminary data.</text>
</comment>
<organism evidence="1">
    <name type="scientific">Tanacetum cinerariifolium</name>
    <name type="common">Dalmatian daisy</name>
    <name type="synonym">Chrysanthemum cinerariifolium</name>
    <dbReference type="NCBI Taxonomy" id="118510"/>
    <lineage>
        <taxon>Eukaryota</taxon>
        <taxon>Viridiplantae</taxon>
        <taxon>Streptophyta</taxon>
        <taxon>Embryophyta</taxon>
        <taxon>Tracheophyta</taxon>
        <taxon>Spermatophyta</taxon>
        <taxon>Magnoliopsida</taxon>
        <taxon>eudicotyledons</taxon>
        <taxon>Gunneridae</taxon>
        <taxon>Pentapetalae</taxon>
        <taxon>asterids</taxon>
        <taxon>campanulids</taxon>
        <taxon>Asterales</taxon>
        <taxon>Asteraceae</taxon>
        <taxon>Asteroideae</taxon>
        <taxon>Anthemideae</taxon>
        <taxon>Anthemidinae</taxon>
        <taxon>Tanacetum</taxon>
    </lineage>
</organism>
<feature type="non-terminal residue" evidence="1">
    <location>
        <position position="1"/>
    </location>
</feature>
<name>A0A699IXV5_TANCI</name>
<reference evidence="1" key="1">
    <citation type="journal article" date="2019" name="Sci. Rep.">
        <title>Draft genome of Tanacetum cinerariifolium, the natural source of mosquito coil.</title>
        <authorList>
            <person name="Yamashiro T."/>
            <person name="Shiraishi A."/>
            <person name="Satake H."/>
            <person name="Nakayama K."/>
        </authorList>
    </citation>
    <scope>NUCLEOTIDE SEQUENCE</scope>
</reference>
<proteinExistence type="predicted"/>